<dbReference type="AlphaFoldDB" id="A0A1B6L360"/>
<evidence type="ECO:0000256" key="7">
    <source>
        <dbReference type="ARBA" id="ARBA00022989"/>
    </source>
</evidence>
<keyword evidence="8 12" id="KW-0472">Membrane</keyword>
<keyword evidence="4 11" id="KW-0808">Transferase</keyword>
<dbReference type="Gene3D" id="3.40.50.2000">
    <property type="entry name" value="Glycogen Phosphorylase B"/>
    <property type="match status" value="1"/>
</dbReference>
<evidence type="ECO:0000313" key="13">
    <source>
        <dbReference type="EMBL" id="JAT18163.1"/>
    </source>
</evidence>
<accession>A0A1B6L360</accession>
<evidence type="ECO:0000256" key="1">
    <source>
        <dbReference type="ARBA" id="ARBA00004240"/>
    </source>
</evidence>
<dbReference type="CDD" id="cd03784">
    <property type="entry name" value="GT1_Gtf-like"/>
    <property type="match status" value="1"/>
</dbReference>
<name>A0A1B6L360_9HEMI</name>
<dbReference type="GO" id="GO:0005783">
    <property type="term" value="C:endoplasmic reticulum"/>
    <property type="evidence" value="ECO:0007669"/>
    <property type="project" value="UniProtKB-SubCell"/>
</dbReference>
<dbReference type="SUPFAM" id="SSF53756">
    <property type="entry name" value="UDP-Glycosyltransferase/glycogen phosphorylase"/>
    <property type="match status" value="1"/>
</dbReference>
<dbReference type="PANTHER" id="PTHR48043">
    <property type="entry name" value="EG:EG0003.4 PROTEIN-RELATED"/>
    <property type="match status" value="1"/>
</dbReference>
<keyword evidence="6" id="KW-0256">Endoplasmic reticulum</keyword>
<dbReference type="GO" id="GO:0015020">
    <property type="term" value="F:glucuronosyltransferase activity"/>
    <property type="evidence" value="ECO:0007669"/>
    <property type="project" value="UniProtKB-EC"/>
</dbReference>
<dbReference type="GO" id="GO:0016020">
    <property type="term" value="C:membrane"/>
    <property type="evidence" value="ECO:0007669"/>
    <property type="project" value="UniProtKB-SubCell"/>
</dbReference>
<keyword evidence="5 12" id="KW-0812">Transmembrane</keyword>
<dbReference type="FunFam" id="3.40.50.2000:FF:000050">
    <property type="entry name" value="UDP-glucuronosyltransferase"/>
    <property type="match status" value="1"/>
</dbReference>
<evidence type="ECO:0000256" key="3">
    <source>
        <dbReference type="ARBA" id="ARBA00022676"/>
    </source>
</evidence>
<dbReference type="InterPro" id="IPR050271">
    <property type="entry name" value="UDP-glycosyltransferase"/>
</dbReference>
<evidence type="ECO:0000256" key="6">
    <source>
        <dbReference type="ARBA" id="ARBA00022824"/>
    </source>
</evidence>
<evidence type="ECO:0000256" key="4">
    <source>
        <dbReference type="ARBA" id="ARBA00022679"/>
    </source>
</evidence>
<evidence type="ECO:0000256" key="9">
    <source>
        <dbReference type="ARBA" id="ARBA00023180"/>
    </source>
</evidence>
<sequence>MNLPQRRFCWKGGKIKMFLFFIAVVLTGSSSGARILVIMPNPAPSFTRSFQPLFRELAERGHEVTAYTVFPLPPPVPPSYREVIVDNVFISSPRMGNYLKDIKDYSNSGLTNYALFLWEFGLMLAEEVLKTSAFQELIKSDESYDLIIDNSIIYFEPIAGFRHKFNCPSINLFPNSPNQMLSGITGNPLPYAYIPYHNLPYNSSMSFWQRMRNTYMGLISDLGNRLYYLPQQDVIMHRYFNDPNMPSLTTLLSRARVSLLDTHVLLDYPRPYLPGTVLVGGMITPKSNNIPQDLKKWLETAEEGFVYFSLGSVMRFGTLSSTQRAAILNTFGKLKFPVLLKWESDNTDKLPANVRAETWVSQADILAHPNCRLFVTHGGLHSLLESLHYGVPLVGLPIFGDQVHNLVNLQHRGVATFLPLDQLQESTFTRAINLILHDEKVQANAKRLSAIVQDQPMTPLETAIFWVEYSLRHEGAQHLRSAANDLSWHQQLFLDIILFIVVVIIAIFMFTKYILKLIINNVCISKKKRD</sequence>
<gene>
    <name evidence="13" type="ORF">g.30724</name>
</gene>
<reference evidence="13" key="1">
    <citation type="submission" date="2015-11" db="EMBL/GenBank/DDBJ databases">
        <title>De novo transcriptome assembly of four potential Pierce s Disease insect vectors from Arizona vineyards.</title>
        <authorList>
            <person name="Tassone E.E."/>
        </authorList>
    </citation>
    <scope>NUCLEOTIDE SEQUENCE</scope>
</reference>
<dbReference type="InterPro" id="IPR002213">
    <property type="entry name" value="UDP_glucos_trans"/>
</dbReference>
<comment type="similarity">
    <text evidence="2 11">Belongs to the UDP-glycosyltransferase family.</text>
</comment>
<dbReference type="PROSITE" id="PS00375">
    <property type="entry name" value="UDPGT"/>
    <property type="match status" value="1"/>
</dbReference>
<dbReference type="EMBL" id="GEBQ01021814">
    <property type="protein sequence ID" value="JAT18163.1"/>
    <property type="molecule type" value="Transcribed_RNA"/>
</dbReference>
<organism evidence="13">
    <name type="scientific">Graphocephala atropunctata</name>
    <dbReference type="NCBI Taxonomy" id="36148"/>
    <lineage>
        <taxon>Eukaryota</taxon>
        <taxon>Metazoa</taxon>
        <taxon>Ecdysozoa</taxon>
        <taxon>Arthropoda</taxon>
        <taxon>Hexapoda</taxon>
        <taxon>Insecta</taxon>
        <taxon>Pterygota</taxon>
        <taxon>Neoptera</taxon>
        <taxon>Paraneoptera</taxon>
        <taxon>Hemiptera</taxon>
        <taxon>Auchenorrhyncha</taxon>
        <taxon>Membracoidea</taxon>
        <taxon>Cicadellidae</taxon>
        <taxon>Cicadellinae</taxon>
        <taxon>Cicadellini</taxon>
        <taxon>Graphocephala</taxon>
    </lineage>
</organism>
<evidence type="ECO:0000256" key="12">
    <source>
        <dbReference type="RuleBase" id="RU362059"/>
    </source>
</evidence>
<proteinExistence type="inferred from homology"/>
<keyword evidence="9" id="KW-0325">Glycoprotein</keyword>
<evidence type="ECO:0000256" key="2">
    <source>
        <dbReference type="ARBA" id="ARBA00009995"/>
    </source>
</evidence>
<dbReference type="EC" id="2.4.1.17" evidence="12"/>
<evidence type="ECO:0000256" key="8">
    <source>
        <dbReference type="ARBA" id="ARBA00023136"/>
    </source>
</evidence>
<feature type="transmembrane region" description="Helical" evidence="12">
    <location>
        <begin position="496"/>
        <end position="519"/>
    </location>
</feature>
<dbReference type="PANTHER" id="PTHR48043:SF159">
    <property type="entry name" value="EG:EG0003.4 PROTEIN-RELATED"/>
    <property type="match status" value="1"/>
</dbReference>
<protein>
    <recommendedName>
        <fullName evidence="12">UDP-glucuronosyltransferase</fullName>
        <ecNumber evidence="12">2.4.1.17</ecNumber>
    </recommendedName>
</protein>
<dbReference type="Pfam" id="PF00201">
    <property type="entry name" value="UDPGT"/>
    <property type="match status" value="1"/>
</dbReference>
<comment type="subcellular location">
    <subcellularLocation>
        <location evidence="10">Endomembrane system</location>
        <topology evidence="10">Single-pass type I membrane protein</topology>
    </subcellularLocation>
    <subcellularLocation>
        <location evidence="1">Endoplasmic reticulum</location>
    </subcellularLocation>
    <subcellularLocation>
        <location evidence="12">Membrane</location>
        <topology evidence="12">Single-pass membrane protein</topology>
    </subcellularLocation>
</comment>
<evidence type="ECO:0000256" key="11">
    <source>
        <dbReference type="RuleBase" id="RU003718"/>
    </source>
</evidence>
<keyword evidence="7 12" id="KW-1133">Transmembrane helix</keyword>
<dbReference type="InterPro" id="IPR035595">
    <property type="entry name" value="UDP_glycos_trans_CS"/>
</dbReference>
<evidence type="ECO:0000256" key="5">
    <source>
        <dbReference type="ARBA" id="ARBA00022692"/>
    </source>
</evidence>
<keyword evidence="3 11" id="KW-0328">Glycosyltransferase</keyword>
<comment type="catalytic activity">
    <reaction evidence="12">
        <text>glucuronate acceptor + UDP-alpha-D-glucuronate = acceptor beta-D-glucuronoside + UDP + H(+)</text>
        <dbReference type="Rhea" id="RHEA:21032"/>
        <dbReference type="ChEBI" id="CHEBI:15378"/>
        <dbReference type="ChEBI" id="CHEBI:58052"/>
        <dbReference type="ChEBI" id="CHEBI:58223"/>
        <dbReference type="ChEBI" id="CHEBI:132367"/>
        <dbReference type="ChEBI" id="CHEBI:132368"/>
        <dbReference type="EC" id="2.4.1.17"/>
    </reaction>
</comment>
<evidence type="ECO:0000256" key="10">
    <source>
        <dbReference type="ARBA" id="ARBA00046288"/>
    </source>
</evidence>